<evidence type="ECO:0000259" key="6">
    <source>
        <dbReference type="Pfam" id="PF05199"/>
    </source>
</evidence>
<evidence type="ECO:0000256" key="2">
    <source>
        <dbReference type="ARBA" id="ARBA00010790"/>
    </source>
</evidence>
<keyword evidence="8" id="KW-1185">Reference proteome</keyword>
<dbReference type="Gene3D" id="3.50.50.60">
    <property type="entry name" value="FAD/NAD(P)-binding domain"/>
    <property type="match status" value="2"/>
</dbReference>
<organism evidence="7 8">
    <name type="scientific">Luteimonas lutimaris</name>
    <dbReference type="NCBI Taxonomy" id="698645"/>
    <lineage>
        <taxon>Bacteria</taxon>
        <taxon>Pseudomonadati</taxon>
        <taxon>Pseudomonadota</taxon>
        <taxon>Gammaproteobacteria</taxon>
        <taxon>Lysobacterales</taxon>
        <taxon>Lysobacteraceae</taxon>
        <taxon>Luteimonas</taxon>
    </lineage>
</organism>
<dbReference type="PANTHER" id="PTHR42784:SF1">
    <property type="entry name" value="PYRANOSE 2-OXIDASE"/>
    <property type="match status" value="1"/>
</dbReference>
<keyword evidence="4" id="KW-0274">FAD</keyword>
<evidence type="ECO:0000256" key="1">
    <source>
        <dbReference type="ARBA" id="ARBA00001974"/>
    </source>
</evidence>
<evidence type="ECO:0000313" key="8">
    <source>
        <dbReference type="Proteomes" id="UP001501727"/>
    </source>
</evidence>
<evidence type="ECO:0000313" key="7">
    <source>
        <dbReference type="EMBL" id="GAA3923110.1"/>
    </source>
</evidence>
<dbReference type="PROSITE" id="PS51257">
    <property type="entry name" value="PROKAR_LIPOPROTEIN"/>
    <property type="match status" value="1"/>
</dbReference>
<dbReference type="Proteomes" id="UP001501727">
    <property type="component" value="Unassembled WGS sequence"/>
</dbReference>
<sequence>MLIDYRNTSTPADIDVELCIIGAGAAGLAIACAFIGSRTTVCVVESGGRAGEESAQSLYEGSSIGAVPFDPSISRMRVFGGSCNLWGGGCIPLGELHPREWVPASGWPIGYDELQPHYANAREFCGIASQEFVHDSFLTRPRRRPIEFDRGTVVNKIFARSPVLFGRSCGPRLEQAPNITVLLHANLLELEAVPTGEAVRQARIGSLDGRRGTVRARHYVLACGGIENARLLLLSDSVVPHGLGNAHDLVGRYFMDHPSGKLGVIHTDDPGRLARPYDRDIDYATSFPEICLSDDAQRAHRILSGRVRPFAVEGPVPKGIRALRELKSTLQARHVDEDGRLASRLSARKNGEPASGVRLDAAGTDGLARQALRVGLGIGDIARGAARKLARRPTVDPDHVALVGYFEQVPNPDSRVTLGEERDALGQRKVCVDWRLTPLDCRTYRTAAQLFGNELARACNGRFQPEPWVEREDDIAPPVYGTSHHLGTTRMADTPDKGVVDRECRVHGIDNLYVAGSSVFPTGGWAFPTFTIVALSLRLAEHLRSRLELASLVTPFIV</sequence>
<evidence type="ECO:0000256" key="4">
    <source>
        <dbReference type="ARBA" id="ARBA00022827"/>
    </source>
</evidence>
<dbReference type="InterPro" id="IPR007867">
    <property type="entry name" value="GMC_OxRtase_C"/>
</dbReference>
<reference evidence="8" key="1">
    <citation type="journal article" date="2019" name="Int. J. Syst. Evol. Microbiol.">
        <title>The Global Catalogue of Microorganisms (GCM) 10K type strain sequencing project: providing services to taxonomists for standard genome sequencing and annotation.</title>
        <authorList>
            <consortium name="The Broad Institute Genomics Platform"/>
            <consortium name="The Broad Institute Genome Sequencing Center for Infectious Disease"/>
            <person name="Wu L."/>
            <person name="Ma J."/>
        </authorList>
    </citation>
    <scope>NUCLEOTIDE SEQUENCE [LARGE SCALE GENOMIC DNA]</scope>
    <source>
        <strain evidence="8">JCM 16916</strain>
    </source>
</reference>
<dbReference type="SUPFAM" id="SSF51905">
    <property type="entry name" value="FAD/NAD(P)-binding domain"/>
    <property type="match status" value="1"/>
</dbReference>
<protein>
    <submittedName>
        <fullName evidence="7">GMC family oxidoreductase</fullName>
    </submittedName>
</protein>
<evidence type="ECO:0000256" key="3">
    <source>
        <dbReference type="ARBA" id="ARBA00022630"/>
    </source>
</evidence>
<dbReference type="InterPro" id="IPR051473">
    <property type="entry name" value="P2Ox-like"/>
</dbReference>
<comment type="cofactor">
    <cofactor evidence="1">
        <name>FAD</name>
        <dbReference type="ChEBI" id="CHEBI:57692"/>
    </cofactor>
</comment>
<dbReference type="RefSeq" id="WP_344759456.1">
    <property type="nucleotide sequence ID" value="NZ_BAAAZU010000006.1"/>
</dbReference>
<dbReference type="PANTHER" id="PTHR42784">
    <property type="entry name" value="PYRANOSE 2-OXIDASE"/>
    <property type="match status" value="1"/>
</dbReference>
<gene>
    <name evidence="7" type="ORF">GCM10022229_16190</name>
</gene>
<accession>A0ABP7MHM2</accession>
<dbReference type="Pfam" id="PF05199">
    <property type="entry name" value="GMC_oxred_C"/>
    <property type="match status" value="1"/>
</dbReference>
<dbReference type="InterPro" id="IPR036188">
    <property type="entry name" value="FAD/NAD-bd_sf"/>
</dbReference>
<evidence type="ECO:0000256" key="5">
    <source>
        <dbReference type="ARBA" id="ARBA00023002"/>
    </source>
</evidence>
<proteinExistence type="inferred from homology"/>
<comment type="similarity">
    <text evidence="2">Belongs to the GMC oxidoreductase family.</text>
</comment>
<keyword evidence="3" id="KW-0285">Flavoprotein</keyword>
<comment type="caution">
    <text evidence="7">The sequence shown here is derived from an EMBL/GenBank/DDBJ whole genome shotgun (WGS) entry which is preliminary data.</text>
</comment>
<keyword evidence="5" id="KW-0560">Oxidoreductase</keyword>
<feature type="domain" description="Glucose-methanol-choline oxidoreductase C-terminal" evidence="6">
    <location>
        <begin position="410"/>
        <end position="535"/>
    </location>
</feature>
<name>A0ABP7MHM2_9GAMM</name>
<dbReference type="EMBL" id="BAAAZU010000006">
    <property type="protein sequence ID" value="GAA3923110.1"/>
    <property type="molecule type" value="Genomic_DNA"/>
</dbReference>